<dbReference type="FunFam" id="2.60.120.260:FF:000149">
    <property type="entry name" value="Leupeptin-inactivating enzyme 1"/>
    <property type="match status" value="1"/>
</dbReference>
<dbReference type="FunFam" id="3.40.630.10:FF:000066">
    <property type="entry name" value="M28 family peptidase"/>
    <property type="match status" value="1"/>
</dbReference>
<dbReference type="SUPFAM" id="SSF49785">
    <property type="entry name" value="Galactose-binding domain-like"/>
    <property type="match status" value="1"/>
</dbReference>
<evidence type="ECO:0000256" key="13">
    <source>
        <dbReference type="SAM" id="SignalP"/>
    </source>
</evidence>
<dbReference type="InterPro" id="IPR045175">
    <property type="entry name" value="M28_fam"/>
</dbReference>
<dbReference type="GO" id="GO:0005576">
    <property type="term" value="C:extracellular region"/>
    <property type="evidence" value="ECO:0007669"/>
    <property type="project" value="UniProtKB-SubCell"/>
</dbReference>
<reference evidence="15 16" key="1">
    <citation type="submission" date="2018-05" db="EMBL/GenBank/DDBJ databases">
        <title>Streptomyces venezuelae.</title>
        <authorList>
            <person name="Kim W."/>
            <person name="Lee N."/>
            <person name="Cho B.-K."/>
        </authorList>
    </citation>
    <scope>NUCLEOTIDE SEQUENCE [LARGE SCALE GENOMIC DNA]</scope>
    <source>
        <strain evidence="15 16">ATCC 14584</strain>
    </source>
</reference>
<evidence type="ECO:0000313" key="16">
    <source>
        <dbReference type="Proteomes" id="UP000322927"/>
    </source>
</evidence>
<dbReference type="GO" id="GO:0004252">
    <property type="term" value="F:serine-type endopeptidase activity"/>
    <property type="evidence" value="ECO:0007669"/>
    <property type="project" value="InterPro"/>
</dbReference>
<evidence type="ECO:0000256" key="6">
    <source>
        <dbReference type="ARBA" id="ARBA00022670"/>
    </source>
</evidence>
<evidence type="ECO:0000256" key="7">
    <source>
        <dbReference type="ARBA" id="ARBA00022723"/>
    </source>
</evidence>
<keyword evidence="12" id="KW-1015">Disulfide bond</keyword>
<evidence type="ECO:0000256" key="9">
    <source>
        <dbReference type="ARBA" id="ARBA00022801"/>
    </source>
</evidence>
<dbReference type="EMBL" id="CP029192">
    <property type="protein sequence ID" value="QES33407.1"/>
    <property type="molecule type" value="Genomic_DNA"/>
</dbReference>
<evidence type="ECO:0000256" key="11">
    <source>
        <dbReference type="ARBA" id="ARBA00022837"/>
    </source>
</evidence>
<dbReference type="Proteomes" id="UP000322927">
    <property type="component" value="Chromosome"/>
</dbReference>
<comment type="subcellular location">
    <subcellularLocation>
        <location evidence="2">Secreted</location>
    </subcellularLocation>
</comment>
<evidence type="ECO:0000256" key="10">
    <source>
        <dbReference type="ARBA" id="ARBA00022833"/>
    </source>
</evidence>
<dbReference type="SUPFAM" id="SSF53187">
    <property type="entry name" value="Zn-dependent exopeptidases"/>
    <property type="match status" value="1"/>
</dbReference>
<keyword evidence="7" id="KW-0479">Metal-binding</keyword>
<sequence length="436" mass="45395">MNLFRRAAVGAATLAIGGLLATAAPAIATPAAPSPTLAAPDIPLANVKAHLSQLQSIASANGGNRAHGRAGYKASLDYVKGKLDAAGFTTRIQQFTSSGATGYNLIADWPGGDANQVLMAGAHLDSVSAGAGINDNGSGSAGILETALAVSRAQLQPTKHLRFAWWGAEELGMVGSRYYVNNLPAADRSKVSGYLNFDMIGSPNPGYFVYDDDPTIEKTFKDYYAGLGVPTEIETEGDGRSDHAPFANVGIPVGGLFTGAERSKSSAQAQKWGGTAGQAFDRCYHSSCDSTSNINDTALDRNSDAIAHAIWTLGAGTTVPPGDVYENTTDVAIPDNGAAVTSTVNVTGRTGNAPATLKVDVDVRHTWRGDVVLDLVAPDGTAYRLKNSSSNDSADNIIATYTVDASSETANGAWKLRAQDVASQDTGYINSWKLTF</sequence>
<evidence type="ECO:0000259" key="14">
    <source>
        <dbReference type="PROSITE" id="PS51829"/>
    </source>
</evidence>
<evidence type="ECO:0000256" key="3">
    <source>
        <dbReference type="ARBA" id="ARBA00005957"/>
    </source>
</evidence>
<organism evidence="15 16">
    <name type="scientific">Streptomyces venezuelae</name>
    <dbReference type="NCBI Taxonomy" id="54571"/>
    <lineage>
        <taxon>Bacteria</taxon>
        <taxon>Bacillati</taxon>
        <taxon>Actinomycetota</taxon>
        <taxon>Actinomycetes</taxon>
        <taxon>Kitasatosporales</taxon>
        <taxon>Streptomycetaceae</taxon>
        <taxon>Streptomyces</taxon>
    </lineage>
</organism>
<dbReference type="OrthoDB" id="345880at2"/>
<keyword evidence="11" id="KW-0106">Calcium</keyword>
<dbReference type="AlphaFoldDB" id="A0A5P2BTA7"/>
<dbReference type="PANTHER" id="PTHR12147">
    <property type="entry name" value="METALLOPEPTIDASE M28 FAMILY MEMBER"/>
    <property type="match status" value="1"/>
</dbReference>
<protein>
    <submittedName>
        <fullName evidence="15">Leupeptin-inactivating enzyme 1</fullName>
    </submittedName>
</protein>
<evidence type="ECO:0000256" key="5">
    <source>
        <dbReference type="ARBA" id="ARBA00022525"/>
    </source>
</evidence>
<dbReference type="Pfam" id="PF01483">
    <property type="entry name" value="P_proprotein"/>
    <property type="match status" value="1"/>
</dbReference>
<comment type="subunit">
    <text evidence="4">Monomer.</text>
</comment>
<dbReference type="Gene3D" id="2.60.120.260">
    <property type="entry name" value="Galactose-binding domain-like"/>
    <property type="match status" value="1"/>
</dbReference>
<evidence type="ECO:0000256" key="2">
    <source>
        <dbReference type="ARBA" id="ARBA00004613"/>
    </source>
</evidence>
<feature type="chain" id="PRO_5024802914" evidence="13">
    <location>
        <begin position="29"/>
        <end position="436"/>
    </location>
</feature>
<evidence type="ECO:0000256" key="8">
    <source>
        <dbReference type="ARBA" id="ARBA00022729"/>
    </source>
</evidence>
<evidence type="ECO:0000256" key="4">
    <source>
        <dbReference type="ARBA" id="ARBA00011245"/>
    </source>
</evidence>
<dbReference type="GO" id="GO:0008235">
    <property type="term" value="F:metalloexopeptidase activity"/>
    <property type="evidence" value="ECO:0007669"/>
    <property type="project" value="InterPro"/>
</dbReference>
<dbReference type="InterPro" id="IPR002884">
    <property type="entry name" value="P_dom"/>
</dbReference>
<dbReference type="GO" id="GO:0006508">
    <property type="term" value="P:proteolysis"/>
    <property type="evidence" value="ECO:0007669"/>
    <property type="project" value="UniProtKB-KW"/>
</dbReference>
<evidence type="ECO:0000313" key="15">
    <source>
        <dbReference type="EMBL" id="QES33407.1"/>
    </source>
</evidence>
<dbReference type="InterPro" id="IPR008979">
    <property type="entry name" value="Galactose-bd-like_sf"/>
</dbReference>
<keyword evidence="6" id="KW-0645">Protease</keyword>
<keyword evidence="10" id="KW-0862">Zinc</keyword>
<dbReference type="GO" id="GO:0004177">
    <property type="term" value="F:aminopeptidase activity"/>
    <property type="evidence" value="ECO:0007669"/>
    <property type="project" value="InterPro"/>
</dbReference>
<feature type="signal peptide" evidence="13">
    <location>
        <begin position="1"/>
        <end position="28"/>
    </location>
</feature>
<evidence type="ECO:0000256" key="12">
    <source>
        <dbReference type="ARBA" id="ARBA00023157"/>
    </source>
</evidence>
<keyword evidence="8 13" id="KW-0732">Signal</keyword>
<name>A0A5P2BTA7_STRVZ</name>
<evidence type="ECO:0000256" key="1">
    <source>
        <dbReference type="ARBA" id="ARBA00001947"/>
    </source>
</evidence>
<dbReference type="PROSITE" id="PS51829">
    <property type="entry name" value="P_HOMO_B"/>
    <property type="match status" value="1"/>
</dbReference>
<dbReference type="Pfam" id="PF04389">
    <property type="entry name" value="Peptidase_M28"/>
    <property type="match status" value="1"/>
</dbReference>
<gene>
    <name evidence="15" type="ORF">DEJ48_08410</name>
</gene>
<dbReference type="InterPro" id="IPR007484">
    <property type="entry name" value="Peptidase_M28"/>
</dbReference>
<keyword evidence="5" id="KW-0964">Secreted</keyword>
<dbReference type="GO" id="GO:0046872">
    <property type="term" value="F:metal ion binding"/>
    <property type="evidence" value="ECO:0007669"/>
    <property type="project" value="UniProtKB-KW"/>
</dbReference>
<dbReference type="CDD" id="cd03876">
    <property type="entry name" value="M28_SGAP_like"/>
    <property type="match status" value="1"/>
</dbReference>
<feature type="domain" description="P/Homo B" evidence="14">
    <location>
        <begin position="318"/>
        <end position="436"/>
    </location>
</feature>
<comment type="cofactor">
    <cofactor evidence="1">
        <name>Zn(2+)</name>
        <dbReference type="ChEBI" id="CHEBI:29105"/>
    </cofactor>
</comment>
<keyword evidence="9" id="KW-0378">Hydrolase</keyword>
<dbReference type="PANTHER" id="PTHR12147:SF26">
    <property type="entry name" value="PEPTIDASE M28 DOMAIN-CONTAINING PROTEIN"/>
    <property type="match status" value="1"/>
</dbReference>
<dbReference type="Gene3D" id="3.40.630.10">
    <property type="entry name" value="Zn peptidases"/>
    <property type="match status" value="1"/>
</dbReference>
<accession>A0A5P2BTA7</accession>
<dbReference type="InterPro" id="IPR041756">
    <property type="entry name" value="M28_SGAP-like"/>
</dbReference>
<comment type="similarity">
    <text evidence="3">Belongs to the peptidase M28 family. M28A subfamily.</text>
</comment>
<dbReference type="RefSeq" id="WP_150215559.1">
    <property type="nucleotide sequence ID" value="NZ_CP029192.1"/>
</dbReference>
<proteinExistence type="inferred from homology"/>